<evidence type="ECO:0000313" key="1">
    <source>
        <dbReference type="EMBL" id="KZS19163.1"/>
    </source>
</evidence>
<proteinExistence type="predicted"/>
<accession>A0A162PUH8</accession>
<dbReference type="Proteomes" id="UP000076858">
    <property type="component" value="Unassembled WGS sequence"/>
</dbReference>
<name>A0A162PUH8_9CRUS</name>
<dbReference type="AlphaFoldDB" id="A0A162PUH8"/>
<comment type="caution">
    <text evidence="1">The sequence shown here is derived from an EMBL/GenBank/DDBJ whole genome shotgun (WGS) entry which is preliminary data.</text>
</comment>
<organism evidence="1 2">
    <name type="scientific">Daphnia magna</name>
    <dbReference type="NCBI Taxonomy" id="35525"/>
    <lineage>
        <taxon>Eukaryota</taxon>
        <taxon>Metazoa</taxon>
        <taxon>Ecdysozoa</taxon>
        <taxon>Arthropoda</taxon>
        <taxon>Crustacea</taxon>
        <taxon>Branchiopoda</taxon>
        <taxon>Diplostraca</taxon>
        <taxon>Cladocera</taxon>
        <taxon>Anomopoda</taxon>
        <taxon>Daphniidae</taxon>
        <taxon>Daphnia</taxon>
    </lineage>
</organism>
<evidence type="ECO:0000313" key="2">
    <source>
        <dbReference type="Proteomes" id="UP000076858"/>
    </source>
</evidence>
<gene>
    <name evidence="1" type="ORF">APZ42_014507</name>
</gene>
<keyword evidence="2" id="KW-1185">Reference proteome</keyword>
<sequence>MSKTSTMVVKCGLHSFYLTSSQQRKFFSAYLTCCSFNAQICLYGNSITNNSLTKTSNLTAHESVRLDHMFHTILIAVGIS</sequence>
<protein>
    <submittedName>
        <fullName evidence="1">Uncharacterized protein</fullName>
    </submittedName>
</protein>
<dbReference type="EMBL" id="LRGB01000443">
    <property type="protein sequence ID" value="KZS19163.1"/>
    <property type="molecule type" value="Genomic_DNA"/>
</dbReference>
<reference evidence="1 2" key="1">
    <citation type="submission" date="2016-03" db="EMBL/GenBank/DDBJ databases">
        <title>EvidentialGene: Evidence-directed Construction of Genes on Genomes.</title>
        <authorList>
            <person name="Gilbert D.G."/>
            <person name="Choi J.-H."/>
            <person name="Mockaitis K."/>
            <person name="Colbourne J."/>
            <person name="Pfrender M."/>
        </authorList>
    </citation>
    <scope>NUCLEOTIDE SEQUENCE [LARGE SCALE GENOMIC DNA]</scope>
    <source>
        <strain evidence="1 2">Xinb3</strain>
        <tissue evidence="1">Complete organism</tissue>
    </source>
</reference>